<evidence type="ECO:0008006" key="4">
    <source>
        <dbReference type="Google" id="ProtNLM"/>
    </source>
</evidence>
<organism evidence="2 3">
    <name type="scientific">Tetraparma gracilis</name>
    <dbReference type="NCBI Taxonomy" id="2962635"/>
    <lineage>
        <taxon>Eukaryota</taxon>
        <taxon>Sar</taxon>
        <taxon>Stramenopiles</taxon>
        <taxon>Ochrophyta</taxon>
        <taxon>Bolidophyceae</taxon>
        <taxon>Parmales</taxon>
        <taxon>Triparmaceae</taxon>
        <taxon>Tetraparma</taxon>
    </lineage>
</organism>
<dbReference type="PANTHER" id="PTHR12069:SF0">
    <property type="entry name" value="DNA-DIRECTED RNA POLYMERASE III SUBUNIT RPC5"/>
    <property type="match status" value="1"/>
</dbReference>
<dbReference type="InterPro" id="IPR006886">
    <property type="entry name" value="RNA_pol_III_Rpc5"/>
</dbReference>
<evidence type="ECO:0000313" key="2">
    <source>
        <dbReference type="EMBL" id="GMI20143.1"/>
    </source>
</evidence>
<accession>A0ABQ6M5Y9</accession>
<feature type="region of interest" description="Disordered" evidence="1">
    <location>
        <begin position="136"/>
        <end position="161"/>
    </location>
</feature>
<dbReference type="EMBL" id="BRYB01001193">
    <property type="protein sequence ID" value="GMI20143.1"/>
    <property type="molecule type" value="Genomic_DNA"/>
</dbReference>
<protein>
    <recommendedName>
        <fullName evidence="4">DNA-directed RNA polymerase III subunit RPC5</fullName>
    </recommendedName>
</protein>
<sequence length="450" mass="48404">MPARAPPPAPAADRVVCEVPVFLSPALASTLTLVDYPLTSSSSASPLELSSVRVKRACNLLSMSMSFPGSEEHLDQGKLERWDDLSALEFRSCHVPAVCNYAVGKMVGEGDGRELHLVPLGSAYQMRPSFPFIEKEDQEGAGGEPALAAAAPPPEPAADDADNGLRAIQLKKKESERTATAKKNTFAYKRSEEAKEPWANLRIPEGGSAAARRYDERLLCPASAKAAPVPLAPSSAAGYVSSLSYLSELRSRLSEEFAERFDGREERVTSREGAVSKVVRSFYARDAPVNAAVLLCSVMASDPGLLLEALEMCALLVQGNWVLKSTYSPFPENVRKARDVALVVLSSRGSLSKAALKAAIAPLDVKPEALQFVISQFAQRAGSVASGDRSTEWKLKVEPDALFAAEHPEIAARCGREMAATREAVKEFVDAYFEQKEEGGGEVVFVDGMQ</sequence>
<name>A0ABQ6M5Y9_9STRA</name>
<evidence type="ECO:0000256" key="1">
    <source>
        <dbReference type="SAM" id="MobiDB-lite"/>
    </source>
</evidence>
<gene>
    <name evidence="2" type="ORF">TeGR_g3014</name>
</gene>
<evidence type="ECO:0000313" key="3">
    <source>
        <dbReference type="Proteomes" id="UP001165060"/>
    </source>
</evidence>
<reference evidence="2 3" key="1">
    <citation type="journal article" date="2023" name="Commun. Biol.">
        <title>Genome analysis of Parmales, the sister group of diatoms, reveals the evolutionary specialization of diatoms from phago-mixotrophs to photoautotrophs.</title>
        <authorList>
            <person name="Ban H."/>
            <person name="Sato S."/>
            <person name="Yoshikawa S."/>
            <person name="Yamada K."/>
            <person name="Nakamura Y."/>
            <person name="Ichinomiya M."/>
            <person name="Sato N."/>
            <person name="Blanc-Mathieu R."/>
            <person name="Endo H."/>
            <person name="Kuwata A."/>
            <person name="Ogata H."/>
        </authorList>
    </citation>
    <scope>NUCLEOTIDE SEQUENCE [LARGE SCALE GENOMIC DNA]</scope>
</reference>
<comment type="caution">
    <text evidence="2">The sequence shown here is derived from an EMBL/GenBank/DDBJ whole genome shotgun (WGS) entry which is preliminary data.</text>
</comment>
<keyword evidence="3" id="KW-1185">Reference proteome</keyword>
<dbReference type="Pfam" id="PF04801">
    <property type="entry name" value="RPC5"/>
    <property type="match status" value="1"/>
</dbReference>
<proteinExistence type="predicted"/>
<dbReference type="Proteomes" id="UP001165060">
    <property type="component" value="Unassembled WGS sequence"/>
</dbReference>
<dbReference type="PANTHER" id="PTHR12069">
    <property type="entry name" value="DNA-DIRECTED RNA POLYMERASES III 80 KDA POLYPEPTIDE RNA POLYMERASE III SUBUNIT 5"/>
    <property type="match status" value="1"/>
</dbReference>